<dbReference type="VEuPathDB" id="VectorBase:BGLB024832"/>
<dbReference type="AlphaFoldDB" id="A0A2C9KY83"/>
<evidence type="ECO:0000313" key="2">
    <source>
        <dbReference type="EnsemblMetazoa" id="BGLB024832-PA"/>
    </source>
</evidence>
<evidence type="ECO:0000313" key="3">
    <source>
        <dbReference type="Proteomes" id="UP000076420"/>
    </source>
</evidence>
<dbReference type="Proteomes" id="UP000076420">
    <property type="component" value="Unassembled WGS sequence"/>
</dbReference>
<feature type="compositionally biased region" description="Basic and acidic residues" evidence="1">
    <location>
        <begin position="50"/>
        <end position="59"/>
    </location>
</feature>
<dbReference type="KEGG" id="bgt:106063689"/>
<reference evidence="2" key="1">
    <citation type="submission" date="2020-05" db="UniProtKB">
        <authorList>
            <consortium name="EnsemblMetazoa"/>
        </authorList>
    </citation>
    <scope>IDENTIFICATION</scope>
    <source>
        <strain evidence="2">BB02</strain>
    </source>
</reference>
<sequence>MDRFVKRFKSSSSASTSCDTPSVDSITANISEDSVDLDEKCSTSSTSNTVEDRVTTTEKRSSIHDNDIGLYIGSKKKAVDDNKKYILLSNPWKPDRDYQLPFSAHNKNNKTEKRYLSQSHLEKFQNWLTFSHVEQGLYCKFCALMSDCGGISHQTPLQKLVKKPLTTFAKLLGKDGDLVTHEQHNCFDISAAAPHDWDDITEHPSVPQPMQNLISKDKSFINCNTVSAKTFPVNFGSVSTVD</sequence>
<dbReference type="STRING" id="6526.A0A2C9KY83"/>
<evidence type="ECO:0000256" key="1">
    <source>
        <dbReference type="SAM" id="MobiDB-lite"/>
    </source>
</evidence>
<name>A0A2C9KY83_BIOGL</name>
<evidence type="ECO:0008006" key="4">
    <source>
        <dbReference type="Google" id="ProtNLM"/>
    </source>
</evidence>
<feature type="region of interest" description="Disordered" evidence="1">
    <location>
        <begin position="38"/>
        <end position="59"/>
    </location>
</feature>
<dbReference type="EnsemblMetazoa" id="BGLB024832-RA">
    <property type="protein sequence ID" value="BGLB024832-PA"/>
    <property type="gene ID" value="BGLB024832"/>
</dbReference>
<organism evidence="2 3">
    <name type="scientific">Biomphalaria glabrata</name>
    <name type="common">Bloodfluke planorb</name>
    <name type="synonym">Freshwater snail</name>
    <dbReference type="NCBI Taxonomy" id="6526"/>
    <lineage>
        <taxon>Eukaryota</taxon>
        <taxon>Metazoa</taxon>
        <taxon>Spiralia</taxon>
        <taxon>Lophotrochozoa</taxon>
        <taxon>Mollusca</taxon>
        <taxon>Gastropoda</taxon>
        <taxon>Heterobranchia</taxon>
        <taxon>Euthyneura</taxon>
        <taxon>Panpulmonata</taxon>
        <taxon>Hygrophila</taxon>
        <taxon>Lymnaeoidea</taxon>
        <taxon>Planorbidae</taxon>
        <taxon>Biomphalaria</taxon>
    </lineage>
</organism>
<accession>A0A2C9KY83</accession>
<proteinExistence type="predicted"/>
<protein>
    <recommendedName>
        <fullName evidence="4">TTF-type domain-containing protein</fullName>
    </recommendedName>
</protein>
<gene>
    <name evidence="2" type="primary">106063689</name>
</gene>